<evidence type="ECO:0000313" key="1">
    <source>
        <dbReference type="EMBL" id="GBF59130.1"/>
    </source>
</evidence>
<dbReference type="AlphaFoldDB" id="A0A2P2EDJ5"/>
<sequence length="252" mass="28451">MDPLTRIKAQYQKRHQQDIENLNPHTRLRLAYVPEIPEGWSPTEYESEHIDVTSGIDNMVPTEPFVALFTLLGYSLKNWRTHCLNQYGVDVANRQPSSYCSPRTAAENRSNWAKALREPQNIITKNSGAVSYRELYHAVENASYGGTPCVIFETDLFTLLSHDFNLDSQITPASSLPQGRGGLVGWHNWSNGSGHLSLLSNPLLLPANKSAWHYAEFHDHGPSDIYDFVSEAFAGFWKNLPQEESFLACQID</sequence>
<accession>A0A2P2EDJ5</accession>
<dbReference type="EMBL" id="BFBR01000010">
    <property type="protein sequence ID" value="GBF59130.1"/>
    <property type="molecule type" value="Genomic_DNA"/>
</dbReference>
<dbReference type="OrthoDB" id="9976388at2"/>
<keyword evidence="2" id="KW-1185">Reference proteome</keyword>
<evidence type="ECO:0000313" key="2">
    <source>
        <dbReference type="Proteomes" id="UP000245086"/>
    </source>
</evidence>
<comment type="caution">
    <text evidence="1">The sequence shown here is derived from an EMBL/GenBank/DDBJ whole genome shotgun (WGS) entry which is preliminary data.</text>
</comment>
<name>A0A2P2EDJ5_9PROT</name>
<reference evidence="1 2" key="1">
    <citation type="journal article" date="2018" name="Genome Announc.">
        <title>Draft Genome Sequence of "Candidatus Phycosocius bacilliformis," an Alphaproteobacterial Ectosymbiont of the Hydrocarbon-Producing Green Alga Botryococcus braunii.</title>
        <authorList>
            <person name="Tanabe Y."/>
            <person name="Yamaguchi H."/>
            <person name="Watanabe M.M."/>
        </authorList>
    </citation>
    <scope>NUCLEOTIDE SEQUENCE [LARGE SCALE GENOMIC DNA]</scope>
    <source>
        <strain evidence="1 2">BOTRYCO-2</strain>
    </source>
</reference>
<organism evidence="1 2">
    <name type="scientific">Candidatus Phycosocius bacilliformis</name>
    <dbReference type="NCBI Taxonomy" id="1445552"/>
    <lineage>
        <taxon>Bacteria</taxon>
        <taxon>Pseudomonadati</taxon>
        <taxon>Pseudomonadota</taxon>
        <taxon>Alphaproteobacteria</taxon>
        <taxon>Caulobacterales</taxon>
        <taxon>Caulobacterales incertae sedis</taxon>
        <taxon>Candidatus Phycosocius</taxon>
    </lineage>
</organism>
<dbReference type="Proteomes" id="UP000245086">
    <property type="component" value="Unassembled WGS sequence"/>
</dbReference>
<gene>
    <name evidence="1" type="ORF">PbB2_02822</name>
</gene>
<dbReference type="RefSeq" id="WP_108986028.1">
    <property type="nucleotide sequence ID" value="NZ_BFBR01000010.1"/>
</dbReference>
<protein>
    <submittedName>
        <fullName evidence="1">Uncharacterized protein</fullName>
    </submittedName>
</protein>
<proteinExistence type="predicted"/>